<keyword evidence="1" id="KW-0472">Membrane</keyword>
<sequence>MLQSFQAVLTDPISVTYKTQTASEEWQLHLTLLCCFLLPLVMHVKQKMSSRLQKQ</sequence>
<feature type="transmembrane region" description="Helical" evidence="1">
    <location>
        <begin position="26"/>
        <end position="44"/>
    </location>
</feature>
<organism evidence="2">
    <name type="scientific">Manihot esculenta</name>
    <name type="common">Cassava</name>
    <name type="synonym">Jatropha manihot</name>
    <dbReference type="NCBI Taxonomy" id="3983"/>
    <lineage>
        <taxon>Eukaryota</taxon>
        <taxon>Viridiplantae</taxon>
        <taxon>Streptophyta</taxon>
        <taxon>Embryophyta</taxon>
        <taxon>Tracheophyta</taxon>
        <taxon>Spermatophyta</taxon>
        <taxon>Magnoliopsida</taxon>
        <taxon>eudicotyledons</taxon>
        <taxon>Gunneridae</taxon>
        <taxon>Pentapetalae</taxon>
        <taxon>rosids</taxon>
        <taxon>fabids</taxon>
        <taxon>Malpighiales</taxon>
        <taxon>Euphorbiaceae</taxon>
        <taxon>Crotonoideae</taxon>
        <taxon>Manihoteae</taxon>
        <taxon>Manihot</taxon>
    </lineage>
</organism>
<gene>
    <name evidence="2" type="ORF">MANES_01G117700</name>
</gene>
<keyword evidence="1" id="KW-1133">Transmembrane helix</keyword>
<evidence type="ECO:0000313" key="2">
    <source>
        <dbReference type="EMBL" id="OAY60500.1"/>
    </source>
</evidence>
<name>A0A2C9WL94_MANES</name>
<dbReference type="EMBL" id="CM004387">
    <property type="protein sequence ID" value="OAY60500.1"/>
    <property type="molecule type" value="Genomic_DNA"/>
</dbReference>
<evidence type="ECO:0000256" key="1">
    <source>
        <dbReference type="SAM" id="Phobius"/>
    </source>
</evidence>
<accession>A0A2C9WL94</accession>
<keyword evidence="1" id="KW-0812">Transmembrane</keyword>
<proteinExistence type="predicted"/>
<protein>
    <submittedName>
        <fullName evidence="2">Uncharacterized protein</fullName>
    </submittedName>
</protein>
<dbReference type="AlphaFoldDB" id="A0A2C9WL94"/>
<reference evidence="2" key="1">
    <citation type="submission" date="2016-02" db="EMBL/GenBank/DDBJ databases">
        <title>WGS assembly of Manihot esculenta.</title>
        <authorList>
            <person name="Bredeson J.V."/>
            <person name="Prochnik S.E."/>
            <person name="Lyons J.B."/>
            <person name="Schmutz J."/>
            <person name="Grimwood J."/>
            <person name="Vrebalov J."/>
            <person name="Bart R.S."/>
            <person name="Amuge T."/>
            <person name="Ferguson M.E."/>
            <person name="Green R."/>
            <person name="Putnam N."/>
            <person name="Stites J."/>
            <person name="Rounsley S."/>
            <person name="Rokhsar D.S."/>
        </authorList>
    </citation>
    <scope>NUCLEOTIDE SEQUENCE [LARGE SCALE GENOMIC DNA]</scope>
    <source>
        <tissue evidence="2">Leaf</tissue>
    </source>
</reference>